<keyword evidence="3" id="KW-1185">Reference proteome</keyword>
<organism evidence="2 3">
    <name type="scientific">Symbiodinium pilosum</name>
    <name type="common">Dinoflagellate</name>
    <dbReference type="NCBI Taxonomy" id="2952"/>
    <lineage>
        <taxon>Eukaryota</taxon>
        <taxon>Sar</taxon>
        <taxon>Alveolata</taxon>
        <taxon>Dinophyceae</taxon>
        <taxon>Suessiales</taxon>
        <taxon>Symbiodiniaceae</taxon>
        <taxon>Symbiodinium</taxon>
    </lineage>
</organism>
<feature type="non-terminal residue" evidence="2">
    <location>
        <position position="58"/>
    </location>
</feature>
<gene>
    <name evidence="2" type="primary">UBA1</name>
    <name evidence="2" type="ORF">SPIL2461_LOCUS334</name>
</gene>
<name>A0A812IU64_SYMPI</name>
<keyword evidence="1" id="KW-0812">Transmembrane</keyword>
<reference evidence="2" key="1">
    <citation type="submission" date="2021-02" db="EMBL/GenBank/DDBJ databases">
        <authorList>
            <person name="Dougan E. K."/>
            <person name="Rhodes N."/>
            <person name="Thang M."/>
            <person name="Chan C."/>
        </authorList>
    </citation>
    <scope>NUCLEOTIDE SEQUENCE</scope>
</reference>
<evidence type="ECO:0000313" key="3">
    <source>
        <dbReference type="Proteomes" id="UP000649617"/>
    </source>
</evidence>
<proteinExistence type="predicted"/>
<keyword evidence="1" id="KW-1133">Transmembrane helix</keyword>
<sequence>MLAAGRSIKFFSERFYHGAAGMILAALLAITFPLAYEKCSAAAALTQVCILYGIAAAV</sequence>
<evidence type="ECO:0000313" key="2">
    <source>
        <dbReference type="EMBL" id="CAE7156118.1"/>
    </source>
</evidence>
<comment type="caution">
    <text evidence="2">The sequence shown here is derived from an EMBL/GenBank/DDBJ whole genome shotgun (WGS) entry which is preliminary data.</text>
</comment>
<protein>
    <submittedName>
        <fullName evidence="2">UBA1 protein</fullName>
    </submittedName>
</protein>
<dbReference type="Proteomes" id="UP000649617">
    <property type="component" value="Unassembled WGS sequence"/>
</dbReference>
<keyword evidence="1" id="KW-0472">Membrane</keyword>
<accession>A0A812IU64</accession>
<dbReference type="AlphaFoldDB" id="A0A812IU64"/>
<dbReference type="EMBL" id="CAJNIZ010000214">
    <property type="protein sequence ID" value="CAE7156118.1"/>
    <property type="molecule type" value="Genomic_DNA"/>
</dbReference>
<feature type="transmembrane region" description="Helical" evidence="1">
    <location>
        <begin position="15"/>
        <end position="36"/>
    </location>
</feature>
<evidence type="ECO:0000256" key="1">
    <source>
        <dbReference type="SAM" id="Phobius"/>
    </source>
</evidence>